<comment type="caution">
    <text evidence="6">The sequence shown here is derived from an EMBL/GenBank/DDBJ whole genome shotgun (WGS) entry which is preliminary data.</text>
</comment>
<dbReference type="SUPFAM" id="SSF48498">
    <property type="entry name" value="Tetracyclin repressor-like, C-terminal domain"/>
    <property type="match status" value="1"/>
</dbReference>
<dbReference type="AlphaFoldDB" id="A0AA37UIR7"/>
<dbReference type="PANTHER" id="PTHR30055:SF234">
    <property type="entry name" value="HTH-TYPE TRANSCRIPTIONAL REGULATOR BETI"/>
    <property type="match status" value="1"/>
</dbReference>
<dbReference type="Pfam" id="PF17920">
    <property type="entry name" value="TetR_C_16"/>
    <property type="match status" value="1"/>
</dbReference>
<evidence type="ECO:0000313" key="6">
    <source>
        <dbReference type="EMBL" id="GMA28466.1"/>
    </source>
</evidence>
<dbReference type="PROSITE" id="PS50977">
    <property type="entry name" value="HTH_TETR_2"/>
    <property type="match status" value="1"/>
</dbReference>
<dbReference type="Proteomes" id="UP001157160">
    <property type="component" value="Unassembled WGS sequence"/>
</dbReference>
<dbReference type="InterPro" id="IPR036271">
    <property type="entry name" value="Tet_transcr_reg_TetR-rel_C_sf"/>
</dbReference>
<sequence length="175" mass="19079">MSTSRDAIHRAAARLFRERGYARTSVRDIAGEAGVDPALVIRHFGGKEPLFLDTVALESGALAFEGPRETFGRRFMTDMLERGDDVRDVFLALVRASDADGVADRLRTEHELHFVEPFRALLEGPDADLRARLAASVIGGLLHSLWVVGDEGLLTADREALVDRAGALLQSLIDG</sequence>
<evidence type="ECO:0000256" key="2">
    <source>
        <dbReference type="ARBA" id="ARBA00023125"/>
    </source>
</evidence>
<keyword evidence="3" id="KW-0804">Transcription</keyword>
<accession>A0AA37UIR7</accession>
<dbReference type="GO" id="GO:0000976">
    <property type="term" value="F:transcription cis-regulatory region binding"/>
    <property type="evidence" value="ECO:0007669"/>
    <property type="project" value="TreeGrafter"/>
</dbReference>
<protein>
    <submittedName>
        <fullName evidence="6">TetR family transcriptional regulator</fullName>
    </submittedName>
</protein>
<dbReference type="InterPro" id="IPR009057">
    <property type="entry name" value="Homeodomain-like_sf"/>
</dbReference>
<dbReference type="InterPro" id="IPR001647">
    <property type="entry name" value="HTH_TetR"/>
</dbReference>
<keyword evidence="1" id="KW-0805">Transcription regulation</keyword>
<keyword evidence="2 4" id="KW-0238">DNA-binding</keyword>
<proteinExistence type="predicted"/>
<evidence type="ECO:0000313" key="7">
    <source>
        <dbReference type="Proteomes" id="UP001157160"/>
    </source>
</evidence>
<evidence type="ECO:0000256" key="4">
    <source>
        <dbReference type="PROSITE-ProRule" id="PRU00335"/>
    </source>
</evidence>
<evidence type="ECO:0000259" key="5">
    <source>
        <dbReference type="PROSITE" id="PS50977"/>
    </source>
</evidence>
<dbReference type="PANTHER" id="PTHR30055">
    <property type="entry name" value="HTH-TYPE TRANSCRIPTIONAL REGULATOR RUTR"/>
    <property type="match status" value="1"/>
</dbReference>
<gene>
    <name evidence="6" type="ORF">GCM10025874_17190</name>
</gene>
<evidence type="ECO:0000256" key="3">
    <source>
        <dbReference type="ARBA" id="ARBA00023163"/>
    </source>
</evidence>
<dbReference type="InterPro" id="IPR050109">
    <property type="entry name" value="HTH-type_TetR-like_transc_reg"/>
</dbReference>
<dbReference type="Gene3D" id="1.10.357.10">
    <property type="entry name" value="Tetracycline Repressor, domain 2"/>
    <property type="match status" value="1"/>
</dbReference>
<dbReference type="Pfam" id="PF00440">
    <property type="entry name" value="TetR_N"/>
    <property type="match status" value="1"/>
</dbReference>
<feature type="domain" description="HTH tetR-type" evidence="5">
    <location>
        <begin position="2"/>
        <end position="62"/>
    </location>
</feature>
<name>A0AA37UIR7_9MICO</name>
<dbReference type="InterPro" id="IPR041678">
    <property type="entry name" value="TetR_C_16"/>
</dbReference>
<dbReference type="SUPFAM" id="SSF46689">
    <property type="entry name" value="Homeodomain-like"/>
    <property type="match status" value="1"/>
</dbReference>
<feature type="DNA-binding region" description="H-T-H motif" evidence="4">
    <location>
        <begin position="25"/>
        <end position="44"/>
    </location>
</feature>
<dbReference type="PRINTS" id="PR00455">
    <property type="entry name" value="HTHTETR"/>
</dbReference>
<keyword evidence="7" id="KW-1185">Reference proteome</keyword>
<dbReference type="GO" id="GO:0003700">
    <property type="term" value="F:DNA-binding transcription factor activity"/>
    <property type="evidence" value="ECO:0007669"/>
    <property type="project" value="TreeGrafter"/>
</dbReference>
<dbReference type="RefSeq" id="WP_284231800.1">
    <property type="nucleotide sequence ID" value="NZ_BSUL01000001.1"/>
</dbReference>
<reference evidence="6 7" key="1">
    <citation type="journal article" date="2014" name="Int. J. Syst. Evol. Microbiol.">
        <title>Complete genome sequence of Corynebacterium casei LMG S-19264T (=DSM 44701T), isolated from a smear-ripened cheese.</title>
        <authorList>
            <consortium name="US DOE Joint Genome Institute (JGI-PGF)"/>
            <person name="Walter F."/>
            <person name="Albersmeier A."/>
            <person name="Kalinowski J."/>
            <person name="Ruckert C."/>
        </authorList>
    </citation>
    <scope>NUCLEOTIDE SEQUENCE [LARGE SCALE GENOMIC DNA]</scope>
    <source>
        <strain evidence="6 7">NBRC 112289</strain>
    </source>
</reference>
<organism evidence="6 7">
    <name type="scientific">Arenivirga flava</name>
    <dbReference type="NCBI Taxonomy" id="1930060"/>
    <lineage>
        <taxon>Bacteria</taxon>
        <taxon>Bacillati</taxon>
        <taxon>Actinomycetota</taxon>
        <taxon>Actinomycetes</taxon>
        <taxon>Micrococcales</taxon>
        <taxon>Microbacteriaceae</taxon>
        <taxon>Arenivirga</taxon>
    </lineage>
</organism>
<evidence type="ECO:0000256" key="1">
    <source>
        <dbReference type="ARBA" id="ARBA00023015"/>
    </source>
</evidence>
<dbReference type="EMBL" id="BSUL01000001">
    <property type="protein sequence ID" value="GMA28466.1"/>
    <property type="molecule type" value="Genomic_DNA"/>
</dbReference>